<feature type="compositionally biased region" description="Basic residues" evidence="2">
    <location>
        <begin position="652"/>
        <end position="664"/>
    </location>
</feature>
<dbReference type="EMBL" id="JAPFFJ010000012">
    <property type="protein sequence ID" value="KAJ6415801.1"/>
    <property type="molecule type" value="Genomic_DNA"/>
</dbReference>
<feature type="compositionally biased region" description="Low complexity" evidence="2">
    <location>
        <begin position="1323"/>
        <end position="1359"/>
    </location>
</feature>
<keyword evidence="1" id="KW-0175">Coiled coil</keyword>
<evidence type="ECO:0000256" key="2">
    <source>
        <dbReference type="SAM" id="MobiDB-lite"/>
    </source>
</evidence>
<comment type="caution">
    <text evidence="5">The sequence shown here is derived from an EMBL/GenBank/DDBJ whole genome shotgun (WGS) entry which is preliminary data.</text>
</comment>
<keyword evidence="6" id="KW-1185">Reference proteome</keyword>
<feature type="compositionally biased region" description="Polar residues" evidence="2">
    <location>
        <begin position="557"/>
        <end position="569"/>
    </location>
</feature>
<sequence>MGVSFKVSKTGTRFRSKPIVQSDTVLDEVLENFKESSVIGSENESSTKKGEADIVEGAEDALAVSSSSFLGHEVSFTLSLYPDGYSIGKPSEIEAAHQAPLQDGQKLLHPYDKTSETLFSAIESGRLPGDILDDIPCKYVNGTLICEVRDYRKCASKQGSSTPSMDGIPIVDKVCLRMSLENVVKDIPLISDNSWTYGDLMEVESRILKALQPQLCLDPTPKLDRLCNNSIFDQGAIFRELNNLLWLKELVIFLNPVEFHLQLNLDLKGFRRNRLRHIAEVTVTSKNRIHGTNACINLVPESSNSRLGDSGINSGNVMPQYVQENQTTQNLGPSSMLDLSARSFAPNGNVPGWPLVSQQQRYQMGISPRSMQDQGPGSPANISGAAPFGKDKMVAHSTMNSAAFLGKRENQDAQMSPLSSFSKRPRLTPAGPDGIQQQQRGPHMDGLHESEMNRKNSLLQKQIMSRGIQYANAGIQKYPHQMLDGVLHQNAAAATFSAGHSGMRLGLKEEQFESEKLDGSVLSQGKNDMQMMEIDTGHLETQQPWLQRRLSQPIMRSNFPQAGWNNPSQDCMKEEQPQKRKPAQSPRLSTGGLAQSPLSSKSGELSNGSAGPHFGAAAATASLGSSQKEKSVVAPVGGTPSLTSSANDSLQRKHQGQGAAKRRLNSLPKTPVMSNVGSPASVSNISIPLNANSPSIGTPTPPMADQSMLERFTKIEMVTKRHQLNRQKNKVDDYPIKKPKTYSPQHLSLHLSNSTSNEEFKNDTNATQLSKSLVGGNMNICKMRFMDFIITEGVIQGNAGPYVQRVQNRMIMSEKPNDGTVVMHYGEADEFDLLSAEDYLPTLPNTHFADLLAAQLRLLMMREGYKVDDHIQPRPICTNIASSNQPNVSGGPSNNSAIEVKQYNEAVPVQPCNDPKPTLGGNASFNSSHNLLANTRMLPSGNPQSLVSGISVPARSQQLDPHHSLLQQQHALMHQQNSQFQRSQMVLPSNSLSHLGAIGPNSNMQLGGHLVNKSSLQQLQQHQHQQQQQQQLQQPQSQQLQQPQSQQLQQQHQQSQQHQQQQFQQHQQQQLQQHQHQLLQKQQLLQQQQQQHLLQQQQQQQQLLQQQQHQHQQQQQQLQQLQPQQQQLPQMQQRKMMMGPGTAMGMGSMGNNMVGLGGLGNAMSIGGARGVGPGISGPMAPITGMSNVGQTPMNLGQTPNNHTINQQLRGGHMTPATALIIKQRMKETGLIGSPQSGIAGMSGARQLHPGSAGFSMPGQSLNRANMNLMQRSPVGPMGPPKLMTGMNPYMNQQQQQQLQLHQQQQQQQLQQQQQQIQQQQQPPQLQRQQLQPHQHQQLLLQQQQETTSTSSSPQPVVSPLQIGSPSTMGIPQLNQQTQQQQPQQQLSPQQISQQTPLSPQLSSGAIHAISAGNPETCPASPQLSSQTLGSAGSITNSPMELQTVSKSNSVSNA</sequence>
<gene>
    <name evidence="5" type="ORF">OIU84_004572</name>
</gene>
<dbReference type="GO" id="GO:0006357">
    <property type="term" value="P:regulation of transcription by RNA polymerase II"/>
    <property type="evidence" value="ECO:0007669"/>
    <property type="project" value="TreeGrafter"/>
</dbReference>
<evidence type="ECO:0000256" key="1">
    <source>
        <dbReference type="SAM" id="Coils"/>
    </source>
</evidence>
<feature type="region of interest" description="Disordered" evidence="2">
    <location>
        <begin position="1323"/>
        <end position="1453"/>
    </location>
</feature>
<evidence type="ECO:0000313" key="6">
    <source>
        <dbReference type="Proteomes" id="UP001162972"/>
    </source>
</evidence>
<dbReference type="GO" id="GO:0003712">
    <property type="term" value="F:transcription coregulator activity"/>
    <property type="evidence" value="ECO:0007669"/>
    <property type="project" value="InterPro"/>
</dbReference>
<dbReference type="GO" id="GO:0000124">
    <property type="term" value="C:SAGA complex"/>
    <property type="evidence" value="ECO:0007669"/>
    <property type="project" value="InterPro"/>
</dbReference>
<dbReference type="PANTHER" id="PTHR13526:SF8">
    <property type="entry name" value="TRANSCRIPTION FACTOR SPT20 HOMOLOG"/>
    <property type="match status" value="1"/>
</dbReference>
<protein>
    <submittedName>
        <fullName evidence="5">Uncharacterized protein</fullName>
    </submittedName>
</protein>
<name>A0AAD6K2I3_9ROSI</name>
<accession>A0AAD6K2I3</accession>
<dbReference type="InterPro" id="IPR046467">
    <property type="entry name" value="PHL_dom"/>
</dbReference>
<feature type="compositionally biased region" description="Low complexity" evidence="2">
    <location>
        <begin position="1370"/>
        <end position="1403"/>
    </location>
</feature>
<dbReference type="Pfam" id="PF12090">
    <property type="entry name" value="Spt20_SEP"/>
    <property type="match status" value="1"/>
</dbReference>
<feature type="region of interest" description="Disordered" evidence="2">
    <location>
        <begin position="557"/>
        <end position="678"/>
    </location>
</feature>
<evidence type="ECO:0000259" key="4">
    <source>
        <dbReference type="Pfam" id="PF20474"/>
    </source>
</evidence>
<feature type="region of interest" description="Disordered" evidence="2">
    <location>
        <begin position="367"/>
        <end position="388"/>
    </location>
</feature>
<feature type="compositionally biased region" description="Polar residues" evidence="2">
    <location>
        <begin position="412"/>
        <end position="422"/>
    </location>
</feature>
<proteinExistence type="predicted"/>
<evidence type="ECO:0000259" key="3">
    <source>
        <dbReference type="Pfam" id="PF12090"/>
    </source>
</evidence>
<feature type="coiled-coil region" evidence="1">
    <location>
        <begin position="1071"/>
        <end position="1124"/>
    </location>
</feature>
<feature type="region of interest" description="Disordered" evidence="2">
    <location>
        <begin position="1015"/>
        <end position="1062"/>
    </location>
</feature>
<feature type="region of interest" description="Disordered" evidence="2">
    <location>
        <begin position="406"/>
        <end position="449"/>
    </location>
</feature>
<dbReference type="InterPro" id="IPR046468">
    <property type="entry name" value="Spt20-like_SEP"/>
</dbReference>
<organism evidence="5 6">
    <name type="scientific">Salix udensis</name>
    <dbReference type="NCBI Taxonomy" id="889485"/>
    <lineage>
        <taxon>Eukaryota</taxon>
        <taxon>Viridiplantae</taxon>
        <taxon>Streptophyta</taxon>
        <taxon>Embryophyta</taxon>
        <taxon>Tracheophyta</taxon>
        <taxon>Spermatophyta</taxon>
        <taxon>Magnoliopsida</taxon>
        <taxon>eudicotyledons</taxon>
        <taxon>Gunneridae</taxon>
        <taxon>Pentapetalae</taxon>
        <taxon>rosids</taxon>
        <taxon>fabids</taxon>
        <taxon>Malpighiales</taxon>
        <taxon>Salicaceae</taxon>
        <taxon>Saliceae</taxon>
        <taxon>Salix</taxon>
    </lineage>
</organism>
<dbReference type="Proteomes" id="UP001162972">
    <property type="component" value="Chromosome 3"/>
</dbReference>
<dbReference type="InterPro" id="IPR021950">
    <property type="entry name" value="Spt20"/>
</dbReference>
<evidence type="ECO:0000313" key="5">
    <source>
        <dbReference type="EMBL" id="KAJ6415801.1"/>
    </source>
</evidence>
<dbReference type="Pfam" id="PF20474">
    <property type="entry name" value="PHL"/>
    <property type="match status" value="1"/>
</dbReference>
<feature type="domain" description="Spt20-like SEP" evidence="3">
    <location>
        <begin position="72"/>
        <end position="226"/>
    </location>
</feature>
<feature type="compositionally biased region" description="Polar residues" evidence="2">
    <location>
        <begin position="640"/>
        <end position="649"/>
    </location>
</feature>
<feature type="domain" description="PHL" evidence="4">
    <location>
        <begin position="721"/>
        <end position="875"/>
    </location>
</feature>
<feature type="compositionally biased region" description="Polar residues" evidence="2">
    <location>
        <begin position="586"/>
        <end position="609"/>
    </location>
</feature>
<feature type="compositionally biased region" description="Polar residues" evidence="2">
    <location>
        <begin position="1419"/>
        <end position="1453"/>
    </location>
</feature>
<dbReference type="PANTHER" id="PTHR13526">
    <property type="entry name" value="TRANSCRIPTION FACTOR SPT20 HOMOLOG"/>
    <property type="match status" value="1"/>
</dbReference>
<reference evidence="5 6" key="1">
    <citation type="journal article" date="2023" name="Int. J. Mol. Sci.">
        <title>De Novo Assembly and Annotation of 11 Diverse Shrub Willow (Salix) Genomes Reveals Novel Gene Organization in Sex-Linked Regions.</title>
        <authorList>
            <person name="Hyden B."/>
            <person name="Feng K."/>
            <person name="Yates T.B."/>
            <person name="Jawdy S."/>
            <person name="Cereghino C."/>
            <person name="Smart L.B."/>
            <person name="Muchero W."/>
        </authorList>
    </citation>
    <scope>NUCLEOTIDE SEQUENCE [LARGE SCALE GENOMIC DNA]</scope>
    <source>
        <tissue evidence="5">Shoot tip</tissue>
    </source>
</reference>